<dbReference type="InterPro" id="IPR037026">
    <property type="entry name" value="Vgr_OB-fold_dom_sf"/>
</dbReference>
<keyword evidence="3" id="KW-1185">Reference proteome</keyword>
<dbReference type="RefSeq" id="WP_319008199.1">
    <property type="nucleotide sequence ID" value="NZ_JAWJZF010000237.1"/>
</dbReference>
<dbReference type="Pfam" id="PF04717">
    <property type="entry name" value="Phage_base_V"/>
    <property type="match status" value="1"/>
</dbReference>
<proteinExistence type="predicted"/>
<protein>
    <submittedName>
        <fullName evidence="2">Phage baseplate assembly protein V</fullName>
    </submittedName>
</protein>
<organism evidence="2 3">
    <name type="scientific">Streptomyces roseolus</name>
    <dbReference type="NCBI Taxonomy" id="67358"/>
    <lineage>
        <taxon>Bacteria</taxon>
        <taxon>Bacillati</taxon>
        <taxon>Actinomycetota</taxon>
        <taxon>Actinomycetes</taxon>
        <taxon>Kitasatosporales</taxon>
        <taxon>Streptomycetaceae</taxon>
        <taxon>Streptomyces</taxon>
    </lineage>
</organism>
<evidence type="ECO:0000313" key="2">
    <source>
        <dbReference type="EMBL" id="MDX2291656.1"/>
    </source>
</evidence>
<feature type="domain" description="Gp5/Type VI secretion system Vgr protein OB-fold" evidence="1">
    <location>
        <begin position="24"/>
        <end position="95"/>
    </location>
</feature>
<reference evidence="2 3" key="1">
    <citation type="submission" date="2023-10" db="EMBL/GenBank/DDBJ databases">
        <authorList>
            <person name="Wang X.X."/>
        </authorList>
    </citation>
    <scope>NUCLEOTIDE SEQUENCE [LARGE SCALE GENOMIC DNA]</scope>
    <source>
        <strain evidence="2 3">NBRC 12816</strain>
    </source>
</reference>
<evidence type="ECO:0000313" key="3">
    <source>
        <dbReference type="Proteomes" id="UP001278571"/>
    </source>
</evidence>
<name>A0ABU4K1P3_9ACTN</name>
<sequence>MFDSFFDAIDAMGSATARMPGVAPAVVTDNDDLTLQGRVQVRYAWMPGVEPWARVCAPVAGDGSGMWCLPQPGDEVLVAFHNGDIRRPYVLGGLWSMISRPPADLPTDARFKRILRSPGGHELSMDDLLMKVVLSHSSGHEIEMGPDGITLSVAGGAATIVLDASGTVTVSGKRAVDVTGVSVSLKAGDSLAASGSRASLKAATTCTVQGAMVKIN</sequence>
<evidence type="ECO:0000259" key="1">
    <source>
        <dbReference type="Pfam" id="PF04717"/>
    </source>
</evidence>
<dbReference type="EMBL" id="JAWJZF010000237">
    <property type="protein sequence ID" value="MDX2291656.1"/>
    <property type="molecule type" value="Genomic_DNA"/>
</dbReference>
<dbReference type="SUPFAM" id="SSF69255">
    <property type="entry name" value="gp5 N-terminal domain-like"/>
    <property type="match status" value="1"/>
</dbReference>
<dbReference type="SUPFAM" id="SSF69349">
    <property type="entry name" value="Phage fibre proteins"/>
    <property type="match status" value="1"/>
</dbReference>
<dbReference type="InterPro" id="IPR006531">
    <property type="entry name" value="Gp5/Vgr_OB"/>
</dbReference>
<dbReference type="Proteomes" id="UP001278571">
    <property type="component" value="Unassembled WGS sequence"/>
</dbReference>
<gene>
    <name evidence="2" type="ORF">R2363_05645</name>
</gene>
<accession>A0ABU4K1P3</accession>
<dbReference type="Gene3D" id="2.40.50.230">
    <property type="entry name" value="Gp5 N-terminal domain"/>
    <property type="match status" value="1"/>
</dbReference>
<comment type="caution">
    <text evidence="2">The sequence shown here is derived from an EMBL/GenBank/DDBJ whole genome shotgun (WGS) entry which is preliminary data.</text>
</comment>